<gene>
    <name evidence="11" type="ORF">Z519_09122</name>
</gene>
<dbReference type="PANTHER" id="PTHR43842">
    <property type="entry name" value="PROPIONYL-COA CARBOXYLASE BETA CHAIN"/>
    <property type="match status" value="1"/>
</dbReference>
<dbReference type="UniPathway" id="UPA00363">
    <property type="reaction ID" value="UER00861"/>
</dbReference>
<evidence type="ECO:0000259" key="9">
    <source>
        <dbReference type="PROSITE" id="PS50980"/>
    </source>
</evidence>
<dbReference type="InterPro" id="IPR034733">
    <property type="entry name" value="AcCoA_carboxyl_beta"/>
</dbReference>
<dbReference type="InterPro" id="IPR011762">
    <property type="entry name" value="COA_CT_N"/>
</dbReference>
<evidence type="ECO:0000256" key="8">
    <source>
        <dbReference type="SAM" id="MobiDB-lite"/>
    </source>
</evidence>
<feature type="compositionally biased region" description="Polar residues" evidence="8">
    <location>
        <begin position="19"/>
        <end position="28"/>
    </location>
</feature>
<evidence type="ECO:0000256" key="6">
    <source>
        <dbReference type="ARBA" id="ARBA00048208"/>
    </source>
</evidence>
<dbReference type="SUPFAM" id="SSF52096">
    <property type="entry name" value="ClpP/crotonase"/>
    <property type="match status" value="2"/>
</dbReference>
<dbReference type="PANTHER" id="PTHR43842:SF2">
    <property type="entry name" value="PROPIONYL-COA CARBOXYLASE BETA CHAIN, MITOCHONDRIAL"/>
    <property type="match status" value="1"/>
</dbReference>
<evidence type="ECO:0000256" key="4">
    <source>
        <dbReference type="ARBA" id="ARBA00041138"/>
    </source>
</evidence>
<evidence type="ECO:0000259" key="10">
    <source>
        <dbReference type="PROSITE" id="PS50989"/>
    </source>
</evidence>
<dbReference type="EMBL" id="KN846993">
    <property type="protein sequence ID" value="KIW90476.1"/>
    <property type="molecule type" value="Genomic_DNA"/>
</dbReference>
<dbReference type="VEuPathDB" id="FungiDB:Z519_09122"/>
<evidence type="ECO:0000256" key="1">
    <source>
        <dbReference type="ARBA" id="ARBA00005060"/>
    </source>
</evidence>
<sequence length="588" mass="64724">MTIDDTAQGKTKASARLDQIQQQVSGKSNLRRQKKAKASEGPADWSDVLAELDQVRKLAQTPKTNTTGYIRHKEAGKLWVRERVEMLLDPGSFREVGSAAGTATWVKANPSTDNIVEAEKEVIADFVPSNNVQGFGSIRGRRVLLTADDFTLRAGHADGALMAKTLYMEKLAVHMKLPMIKLVDGSSGGGSITTYRVQKASYIPQLELLPWVMRQLNLGIPNCAAVVGPAVGLGAARAAGCHFSVMANDIGSLFNAGPKVVEGATFEEDLSPKELGGADIHCCNGVIDNLAADERGCYDQIAQFLQYVPNHGGVLPPVLPSTDEPNRLCPELREAIPRRRQRSYDVRSIINHLVDRDSFFEIGRLWGRTVVVGLARLGGRPVGIFADDPQFNAGAMDTPGCQKLMKHIKLCDVMGLPLIQLLDIPGHNIRFAIGTAAERSACMKWAMELCKAYFSTTIPIYTIIIRRCYGIGGAILVDNRNPNCRVAWPSVNWGSLPLDGGIEGMKFHLPLTLRRAGDNYKQVYNRLEAEYLNLMNPVRTANYFGIEEIIDPAMTRTLACEWTKDMYETNLPERLKQRDCGKIQPSFA</sequence>
<evidence type="ECO:0000256" key="3">
    <source>
        <dbReference type="ARBA" id="ARBA00038567"/>
    </source>
</evidence>
<dbReference type="GeneID" id="27702050"/>
<evidence type="ECO:0000256" key="2">
    <source>
        <dbReference type="ARBA" id="ARBA00013050"/>
    </source>
</evidence>
<protein>
    <recommendedName>
        <fullName evidence="4">Propionyl-CoA carboxylase beta chain, mitochondrial</fullName>
        <ecNumber evidence="2">6.4.1.3</ecNumber>
    </recommendedName>
    <alternativeName>
        <fullName evidence="5">Propanoyl-CoA:carbon dioxide ligase subunit beta</fullName>
    </alternativeName>
</protein>
<dbReference type="InterPro" id="IPR029045">
    <property type="entry name" value="ClpP/crotonase-like_dom_sf"/>
</dbReference>
<dbReference type="HOGENOM" id="CLU_018822_6_1_1"/>
<dbReference type="GO" id="GO:0004658">
    <property type="term" value="F:propionyl-CoA carboxylase activity"/>
    <property type="evidence" value="ECO:0007669"/>
    <property type="project" value="UniProtKB-EC"/>
</dbReference>
<organism evidence="11 12">
    <name type="scientific">Cladophialophora bantiana (strain ATCC 10958 / CBS 173.52 / CDC B-1940 / NIH 8579)</name>
    <name type="common">Xylohypha bantiana</name>
    <dbReference type="NCBI Taxonomy" id="1442370"/>
    <lineage>
        <taxon>Eukaryota</taxon>
        <taxon>Fungi</taxon>
        <taxon>Dikarya</taxon>
        <taxon>Ascomycota</taxon>
        <taxon>Pezizomycotina</taxon>
        <taxon>Eurotiomycetes</taxon>
        <taxon>Chaetothyriomycetidae</taxon>
        <taxon>Chaetothyriales</taxon>
        <taxon>Herpotrichiellaceae</taxon>
        <taxon>Cladophialophora</taxon>
    </lineage>
</organism>
<dbReference type="AlphaFoldDB" id="A0A0D2EKG9"/>
<keyword evidence="12" id="KW-1185">Reference proteome</keyword>
<feature type="domain" description="CoA carboxyltransferase C-terminal" evidence="10">
    <location>
        <begin position="324"/>
        <end position="577"/>
    </location>
</feature>
<accession>A0A0D2EKG9</accession>
<dbReference type="OrthoDB" id="439921at2759"/>
<comment type="pathway">
    <text evidence="1">Metabolic intermediate metabolism; propanoyl-CoA degradation; succinyl-CoA from propanoyl-CoA: step 1/3.</text>
</comment>
<feature type="domain" description="CoA carboxyltransferase N-terminal" evidence="9">
    <location>
        <begin position="42"/>
        <end position="320"/>
    </location>
</feature>
<dbReference type="EC" id="6.4.1.3" evidence="2"/>
<dbReference type="PROSITE" id="PS50980">
    <property type="entry name" value="COA_CT_NTER"/>
    <property type="match status" value="1"/>
</dbReference>
<comment type="catalytic activity">
    <reaction evidence="6">
        <text>butanoyl-CoA + hydrogencarbonate + ATP = (2S)-ethylmalonyl-CoA + ADP + phosphate + H(+)</text>
        <dbReference type="Rhea" id="RHEA:59520"/>
        <dbReference type="ChEBI" id="CHEBI:15378"/>
        <dbReference type="ChEBI" id="CHEBI:17544"/>
        <dbReference type="ChEBI" id="CHEBI:30616"/>
        <dbReference type="ChEBI" id="CHEBI:43474"/>
        <dbReference type="ChEBI" id="CHEBI:57371"/>
        <dbReference type="ChEBI" id="CHEBI:60909"/>
        <dbReference type="ChEBI" id="CHEBI:456216"/>
    </reaction>
    <physiologicalReaction direction="left-to-right" evidence="6">
        <dbReference type="Rhea" id="RHEA:59521"/>
    </physiologicalReaction>
</comment>
<dbReference type="GO" id="GO:0006552">
    <property type="term" value="P:L-leucine catabolic process"/>
    <property type="evidence" value="ECO:0007669"/>
    <property type="project" value="UniProtKB-UniPathway"/>
</dbReference>
<name>A0A0D2EKG9_CLAB1</name>
<evidence type="ECO:0000313" key="12">
    <source>
        <dbReference type="Proteomes" id="UP000053789"/>
    </source>
</evidence>
<comment type="catalytic activity">
    <reaction evidence="7">
        <text>propanoyl-CoA + hydrogencarbonate + ATP = (S)-methylmalonyl-CoA + ADP + phosphate + H(+)</text>
        <dbReference type="Rhea" id="RHEA:23720"/>
        <dbReference type="ChEBI" id="CHEBI:15378"/>
        <dbReference type="ChEBI" id="CHEBI:17544"/>
        <dbReference type="ChEBI" id="CHEBI:30616"/>
        <dbReference type="ChEBI" id="CHEBI:43474"/>
        <dbReference type="ChEBI" id="CHEBI:57327"/>
        <dbReference type="ChEBI" id="CHEBI:57392"/>
        <dbReference type="ChEBI" id="CHEBI:456216"/>
        <dbReference type="EC" id="6.4.1.3"/>
    </reaction>
    <physiologicalReaction direction="left-to-right" evidence="7">
        <dbReference type="Rhea" id="RHEA:23721"/>
    </physiologicalReaction>
</comment>
<dbReference type="Pfam" id="PF01039">
    <property type="entry name" value="Carboxyl_trans"/>
    <property type="match status" value="1"/>
</dbReference>
<reference evidence="11" key="1">
    <citation type="submission" date="2015-01" db="EMBL/GenBank/DDBJ databases">
        <title>The Genome Sequence of Cladophialophora bantiana CBS 173.52.</title>
        <authorList>
            <consortium name="The Broad Institute Genomics Platform"/>
            <person name="Cuomo C."/>
            <person name="de Hoog S."/>
            <person name="Gorbushina A."/>
            <person name="Stielow B."/>
            <person name="Teixiera M."/>
            <person name="Abouelleil A."/>
            <person name="Chapman S.B."/>
            <person name="Priest M."/>
            <person name="Young S.K."/>
            <person name="Wortman J."/>
            <person name="Nusbaum C."/>
            <person name="Birren B."/>
        </authorList>
    </citation>
    <scope>NUCLEOTIDE SEQUENCE [LARGE SCALE GENOMIC DNA]</scope>
    <source>
        <strain evidence="11">CBS 173.52</strain>
    </source>
</reference>
<proteinExistence type="predicted"/>
<dbReference type="InterPro" id="IPR011763">
    <property type="entry name" value="COA_CT_C"/>
</dbReference>
<dbReference type="PROSITE" id="PS50989">
    <property type="entry name" value="COA_CT_CTER"/>
    <property type="match status" value="1"/>
</dbReference>
<feature type="region of interest" description="Disordered" evidence="8">
    <location>
        <begin position="1"/>
        <end position="42"/>
    </location>
</feature>
<evidence type="ECO:0000313" key="11">
    <source>
        <dbReference type="EMBL" id="KIW90476.1"/>
    </source>
</evidence>
<evidence type="ECO:0000256" key="5">
    <source>
        <dbReference type="ARBA" id="ARBA00042797"/>
    </source>
</evidence>
<dbReference type="RefSeq" id="XP_016617145.1">
    <property type="nucleotide sequence ID" value="XM_016766847.1"/>
</dbReference>
<dbReference type="Proteomes" id="UP000053789">
    <property type="component" value="Unassembled WGS sequence"/>
</dbReference>
<evidence type="ECO:0000256" key="7">
    <source>
        <dbReference type="ARBA" id="ARBA00049495"/>
    </source>
</evidence>
<dbReference type="InterPro" id="IPR051047">
    <property type="entry name" value="AccD/PCCB"/>
</dbReference>
<dbReference type="Gene3D" id="3.90.226.10">
    <property type="entry name" value="2-enoyl-CoA Hydratase, Chain A, domain 1"/>
    <property type="match status" value="2"/>
</dbReference>
<comment type="subunit">
    <text evidence="3">The holoenzyme is a dodecamer composed of 6 PCCA/alpha subunits and 6 PCCB/beta subunits.</text>
</comment>